<dbReference type="SUPFAM" id="SSF48371">
    <property type="entry name" value="ARM repeat"/>
    <property type="match status" value="1"/>
</dbReference>
<dbReference type="EMBL" id="CP111018">
    <property type="protein sequence ID" value="WAR10789.1"/>
    <property type="molecule type" value="Genomic_DNA"/>
</dbReference>
<gene>
    <name evidence="1" type="ORF">MAR_035865</name>
</gene>
<keyword evidence="2" id="KW-1185">Reference proteome</keyword>
<sequence>FSEEGPHLNKLPDTFLQVLGNQLNQCCYGDDLENITLATNILKCLIVLCRNYDNVPLVASCEFVSYAVNIATVVVSKLKGIEEETTLSVYNGFLKVALHLLECLYDPYFTWRKRLLGWNADHSRLKFRPALIHVEVVPFVHECFQQRWLPSNIKWRLVHVFGAVISGSQHNALSAITPATLDVLLRVLGAIDDAKPTNEHREEAGQLSELILQCLVRMVHVIHSSSPDQVLDTGHYVGSDTDQYLNMIGELIGYIQVLGTGHYVGSDTDQYLNMIGELIGYIQVLGTGHCVGSDTDQYLNMIGELIGYIQVLDTGHYVGSDTDQYLNMIGELIGYIQVLGTGHCVGSDTDQYLNMIGELIGYIQVLDTGHYVGSDTDQYLNMIGELIGYIQVLGTGHCVGSDTYQYFNMIGELIGYIQVLDTGHCVGFDTYQYLNMIV</sequence>
<evidence type="ECO:0000313" key="2">
    <source>
        <dbReference type="Proteomes" id="UP001164746"/>
    </source>
</evidence>
<organism evidence="1 2">
    <name type="scientific">Mya arenaria</name>
    <name type="common">Soft-shell clam</name>
    <dbReference type="NCBI Taxonomy" id="6604"/>
    <lineage>
        <taxon>Eukaryota</taxon>
        <taxon>Metazoa</taxon>
        <taxon>Spiralia</taxon>
        <taxon>Lophotrochozoa</taxon>
        <taxon>Mollusca</taxon>
        <taxon>Bivalvia</taxon>
        <taxon>Autobranchia</taxon>
        <taxon>Heteroconchia</taxon>
        <taxon>Euheterodonta</taxon>
        <taxon>Imparidentia</taxon>
        <taxon>Neoheterodontei</taxon>
        <taxon>Myida</taxon>
        <taxon>Myoidea</taxon>
        <taxon>Myidae</taxon>
        <taxon>Mya</taxon>
    </lineage>
</organism>
<reference evidence="1" key="1">
    <citation type="submission" date="2022-11" db="EMBL/GenBank/DDBJ databases">
        <title>Centuries of genome instability and evolution in soft-shell clam transmissible cancer (bioRxiv).</title>
        <authorList>
            <person name="Hart S.F.M."/>
            <person name="Yonemitsu M.A."/>
            <person name="Giersch R.M."/>
            <person name="Beal B.F."/>
            <person name="Arriagada G."/>
            <person name="Davis B.W."/>
            <person name="Ostrander E.A."/>
            <person name="Goff S.P."/>
            <person name="Metzger M.J."/>
        </authorList>
    </citation>
    <scope>NUCLEOTIDE SEQUENCE</scope>
    <source>
        <strain evidence="1">MELC-2E11</strain>
        <tissue evidence="1">Siphon/mantle</tissue>
    </source>
</reference>
<proteinExistence type="predicted"/>
<dbReference type="Proteomes" id="UP001164746">
    <property type="component" value="Chromosome 7"/>
</dbReference>
<evidence type="ECO:0000313" key="1">
    <source>
        <dbReference type="EMBL" id="WAR10789.1"/>
    </source>
</evidence>
<protein>
    <submittedName>
        <fullName evidence="1">NBEL1-like protein</fullName>
    </submittedName>
</protein>
<feature type="non-terminal residue" evidence="1">
    <location>
        <position position="438"/>
    </location>
</feature>
<dbReference type="InterPro" id="IPR016024">
    <property type="entry name" value="ARM-type_fold"/>
</dbReference>
<name>A0ABY7EQV1_MYAAR</name>
<accession>A0ABY7EQV1</accession>